<dbReference type="InterPro" id="IPR003721">
    <property type="entry name" value="Pantoate_ligase"/>
</dbReference>
<keyword evidence="8" id="KW-0963">Cytoplasm</keyword>
<dbReference type="PANTHER" id="PTHR21299">
    <property type="entry name" value="CYTIDYLATE KINASE/PANTOATE-BETA-ALANINE LIGASE"/>
    <property type="match status" value="1"/>
</dbReference>
<comment type="miscellaneous">
    <text evidence="8">The reaction proceeds by a bi uni uni bi ping pong mechanism.</text>
</comment>
<feature type="binding site" evidence="8">
    <location>
        <begin position="146"/>
        <end position="149"/>
    </location>
    <ligand>
        <name>ATP</name>
        <dbReference type="ChEBI" id="CHEBI:30616"/>
    </ligand>
</feature>
<evidence type="ECO:0000313" key="9">
    <source>
        <dbReference type="EMBL" id="NYT52313.1"/>
    </source>
</evidence>
<dbReference type="CDD" id="cd00560">
    <property type="entry name" value="PanC"/>
    <property type="match status" value="1"/>
</dbReference>
<dbReference type="EMBL" id="JACCHU010000001">
    <property type="protein sequence ID" value="NYT52313.1"/>
    <property type="molecule type" value="Genomic_DNA"/>
</dbReference>
<comment type="caution">
    <text evidence="9">The sequence shown here is derived from an EMBL/GenBank/DDBJ whole genome shotgun (WGS) entry which is preliminary data.</text>
</comment>
<dbReference type="AlphaFoldDB" id="A0A853G613"/>
<dbReference type="PANTHER" id="PTHR21299:SF1">
    <property type="entry name" value="PANTOATE--BETA-ALANINE LIGASE"/>
    <property type="match status" value="1"/>
</dbReference>
<feature type="binding site" evidence="8">
    <location>
        <position position="152"/>
    </location>
    <ligand>
        <name>(R)-pantoate</name>
        <dbReference type="ChEBI" id="CHEBI:15980"/>
    </ligand>
</feature>
<dbReference type="EC" id="6.3.2.1" evidence="8"/>
<proteinExistence type="inferred from homology"/>
<comment type="similarity">
    <text evidence="2 8">Belongs to the pantothenate synthetase family.</text>
</comment>
<dbReference type="NCBIfam" id="TIGR00125">
    <property type="entry name" value="cyt_tran_rel"/>
    <property type="match status" value="1"/>
</dbReference>
<evidence type="ECO:0000256" key="7">
    <source>
        <dbReference type="ARBA" id="ARBA00048258"/>
    </source>
</evidence>
<dbReference type="HAMAP" id="MF_00158">
    <property type="entry name" value="PanC"/>
    <property type="match status" value="1"/>
</dbReference>
<keyword evidence="6 8" id="KW-0067">ATP-binding</keyword>
<keyword evidence="4 8" id="KW-0566">Pantothenate biosynthesis</keyword>
<reference evidence="9 10" key="1">
    <citation type="submission" date="2020-05" db="EMBL/GenBank/DDBJ databases">
        <title>Horizontal transmission and recombination maintain forever young bacterial symbiont genomes.</title>
        <authorList>
            <person name="Russell S.L."/>
            <person name="Pepper-Tunick E."/>
            <person name="Svedberg J."/>
            <person name="Byrne A."/>
            <person name="Ruelas Castillo J."/>
            <person name="Vollmers C."/>
            <person name="Beinart R.A."/>
            <person name="Corbett-Detig R."/>
        </authorList>
    </citation>
    <scope>NUCLEOTIDE SEQUENCE [LARGE SCALE GENOMIC DNA]</scope>
    <source>
        <strain evidence="9">Monterey_2004</strain>
    </source>
</reference>
<comment type="subunit">
    <text evidence="8">Homodimer.</text>
</comment>
<evidence type="ECO:0000313" key="10">
    <source>
        <dbReference type="Proteomes" id="UP000525329"/>
    </source>
</evidence>
<dbReference type="UniPathway" id="UPA00028">
    <property type="reaction ID" value="UER00005"/>
</dbReference>
<feature type="binding site" evidence="8">
    <location>
        <position position="175"/>
    </location>
    <ligand>
        <name>ATP</name>
        <dbReference type="ChEBI" id="CHEBI:30616"/>
    </ligand>
</feature>
<dbReference type="NCBIfam" id="TIGR00018">
    <property type="entry name" value="panC"/>
    <property type="match status" value="1"/>
</dbReference>
<evidence type="ECO:0000256" key="2">
    <source>
        <dbReference type="ARBA" id="ARBA00009256"/>
    </source>
</evidence>
<dbReference type="GO" id="GO:0005524">
    <property type="term" value="F:ATP binding"/>
    <property type="evidence" value="ECO:0007669"/>
    <property type="project" value="UniProtKB-KW"/>
</dbReference>
<comment type="catalytic activity">
    <reaction evidence="7 8">
        <text>(R)-pantoate + beta-alanine + ATP = (R)-pantothenate + AMP + diphosphate + H(+)</text>
        <dbReference type="Rhea" id="RHEA:10912"/>
        <dbReference type="ChEBI" id="CHEBI:15378"/>
        <dbReference type="ChEBI" id="CHEBI:15980"/>
        <dbReference type="ChEBI" id="CHEBI:29032"/>
        <dbReference type="ChEBI" id="CHEBI:30616"/>
        <dbReference type="ChEBI" id="CHEBI:33019"/>
        <dbReference type="ChEBI" id="CHEBI:57966"/>
        <dbReference type="ChEBI" id="CHEBI:456215"/>
        <dbReference type="EC" id="6.3.2.1"/>
    </reaction>
</comment>
<keyword evidence="3 8" id="KW-0436">Ligase</keyword>
<protein>
    <recommendedName>
        <fullName evidence="8">Pantothenate synthetase</fullName>
        <shortName evidence="8">PS</shortName>
        <ecNumber evidence="8">6.3.2.1</ecNumber>
    </recommendedName>
    <alternativeName>
        <fullName evidence="8">Pantoate--beta-alanine ligase</fullName>
    </alternativeName>
    <alternativeName>
        <fullName evidence="8">Pantoate-activating enzyme</fullName>
    </alternativeName>
</protein>
<name>A0A853G613_9GAMM</name>
<feature type="binding site" evidence="8">
    <location>
        <begin position="30"/>
        <end position="37"/>
    </location>
    <ligand>
        <name>ATP</name>
        <dbReference type="ChEBI" id="CHEBI:30616"/>
    </ligand>
</feature>
<organism evidence="9 10">
    <name type="scientific">Candidatus Vesicomyosocius endoextente</name>
    <dbReference type="NCBI Taxonomy" id="2738853"/>
    <lineage>
        <taxon>Bacteria</taxon>
        <taxon>Pseudomonadati</taxon>
        <taxon>Pseudomonadota</taxon>
        <taxon>Gammaproteobacteria</taxon>
        <taxon>Candidatus Pseudothioglobaceae</taxon>
        <taxon>Candidatus Vesicomyidisocius</taxon>
    </lineage>
</organism>
<dbReference type="Gene3D" id="3.40.50.620">
    <property type="entry name" value="HUPs"/>
    <property type="match status" value="1"/>
</dbReference>
<evidence type="ECO:0000256" key="1">
    <source>
        <dbReference type="ARBA" id="ARBA00004990"/>
    </source>
</evidence>
<evidence type="ECO:0000256" key="6">
    <source>
        <dbReference type="ARBA" id="ARBA00022840"/>
    </source>
</evidence>
<feature type="binding site" evidence="8">
    <location>
        <begin position="183"/>
        <end position="186"/>
    </location>
    <ligand>
        <name>ATP</name>
        <dbReference type="ChEBI" id="CHEBI:30616"/>
    </ligand>
</feature>
<dbReference type="InterPro" id="IPR042176">
    <property type="entry name" value="Pantoate_ligase_C"/>
</dbReference>
<evidence type="ECO:0000256" key="4">
    <source>
        <dbReference type="ARBA" id="ARBA00022655"/>
    </source>
</evidence>
<dbReference type="InterPro" id="IPR004821">
    <property type="entry name" value="Cyt_trans-like"/>
</dbReference>
<dbReference type="GO" id="GO:0004592">
    <property type="term" value="F:pantoate-beta-alanine ligase activity"/>
    <property type="evidence" value="ECO:0007669"/>
    <property type="project" value="UniProtKB-UniRule"/>
</dbReference>
<feature type="binding site" evidence="8">
    <location>
        <position position="61"/>
    </location>
    <ligand>
        <name>(R)-pantoate</name>
        <dbReference type="ChEBI" id="CHEBI:15980"/>
    </ligand>
</feature>
<comment type="function">
    <text evidence="8">Catalyzes the condensation of pantoate with beta-alanine in an ATP-dependent reaction via a pantoyl-adenylate intermediate.</text>
</comment>
<dbReference type="InterPro" id="IPR014729">
    <property type="entry name" value="Rossmann-like_a/b/a_fold"/>
</dbReference>
<evidence type="ECO:0000256" key="3">
    <source>
        <dbReference type="ARBA" id="ARBA00022598"/>
    </source>
</evidence>
<dbReference type="Pfam" id="PF02569">
    <property type="entry name" value="Pantoate_ligase"/>
    <property type="match status" value="1"/>
</dbReference>
<gene>
    <name evidence="8" type="primary">panC</name>
    <name evidence="9" type="ORF">H0A74_01855</name>
</gene>
<comment type="pathway">
    <text evidence="1 8">Cofactor biosynthesis; (R)-pantothenate biosynthesis; (R)-pantothenate from (R)-pantoate and beta-alanine: step 1/1.</text>
</comment>
<evidence type="ECO:0000256" key="5">
    <source>
        <dbReference type="ARBA" id="ARBA00022741"/>
    </source>
</evidence>
<accession>A0A853G613</accession>
<evidence type="ECO:0000256" key="8">
    <source>
        <dbReference type="HAMAP-Rule" id="MF_00158"/>
    </source>
</evidence>
<dbReference type="SUPFAM" id="SSF52374">
    <property type="entry name" value="Nucleotidylyl transferase"/>
    <property type="match status" value="1"/>
</dbReference>
<keyword evidence="5 8" id="KW-0547">Nucleotide-binding</keyword>
<feature type="active site" description="Proton donor" evidence="8">
    <location>
        <position position="37"/>
    </location>
</feature>
<feature type="binding site" evidence="8">
    <location>
        <position position="61"/>
    </location>
    <ligand>
        <name>beta-alanine</name>
        <dbReference type="ChEBI" id="CHEBI:57966"/>
    </ligand>
</feature>
<dbReference type="Gene3D" id="3.30.1300.10">
    <property type="entry name" value="Pantoate-beta-alanine ligase, C-terminal domain"/>
    <property type="match status" value="1"/>
</dbReference>
<comment type="subcellular location">
    <subcellularLocation>
        <location evidence="8">Cytoplasm</location>
    </subcellularLocation>
</comment>
<sequence length="282" mass="32495">MKLCYQNIQIIDLVNDWHKQDKIIAFIPTMGGLHQGHLSLIDIAKQKADKVIVSIFVNPAQFDKNEDLDRYPRSLNADLVELEENVDSVFIPNVKQIYPNGISKYVDVGMIGRILCGKTRPYFFNGMIQVVEILFKIVRPNVAIFGQKDYQQLLVIKQMVKNLSLDIYIESGEIIREKSGLAMSTRNQYLSENDAKIAANLYRILTYVKHEVLQNKKIDVVKKMAEFDLKQYFKLDYLEVLDANTLKQITDNTCQIIILSAVFLGSVRLIDNIIFLKRNNYV</sequence>
<dbReference type="GO" id="GO:0005829">
    <property type="term" value="C:cytosol"/>
    <property type="evidence" value="ECO:0007669"/>
    <property type="project" value="TreeGrafter"/>
</dbReference>
<dbReference type="GO" id="GO:0015940">
    <property type="term" value="P:pantothenate biosynthetic process"/>
    <property type="evidence" value="ECO:0007669"/>
    <property type="project" value="UniProtKB-UniRule"/>
</dbReference>
<dbReference type="Proteomes" id="UP000525329">
    <property type="component" value="Unassembled WGS sequence"/>
</dbReference>